<feature type="compositionally biased region" description="Polar residues" evidence="1">
    <location>
        <begin position="54"/>
        <end position="64"/>
    </location>
</feature>
<evidence type="ECO:0000256" key="1">
    <source>
        <dbReference type="SAM" id="MobiDB-lite"/>
    </source>
</evidence>
<dbReference type="HOGENOM" id="CLU_2618974_0_0_0"/>
<sequence length="78" mass="8449">MEMGQEGSLSRFELGSGGVSGFQQVAEETLAGQPIPLVQLAYRSLEDEQAVPHSMQSQDWASRSDQFHTKPPNANATS</sequence>
<reference evidence="2 3" key="1">
    <citation type="journal article" date="2010" name="Stand. Genomic Sci.">
        <title>Complete genome sequence of Planctomyces limnophilus type strain (Mu 290).</title>
        <authorList>
            <person name="Labutti K."/>
            <person name="Sikorski J."/>
            <person name="Schneider S."/>
            <person name="Nolan M."/>
            <person name="Lucas S."/>
            <person name="Glavina Del Rio T."/>
            <person name="Tice H."/>
            <person name="Cheng J.F."/>
            <person name="Goodwin L."/>
            <person name="Pitluck S."/>
            <person name="Liolios K."/>
            <person name="Ivanova N."/>
            <person name="Mavromatis K."/>
            <person name="Mikhailova N."/>
            <person name="Pati A."/>
            <person name="Chen A."/>
            <person name="Palaniappan K."/>
            <person name="Land M."/>
            <person name="Hauser L."/>
            <person name="Chang Y.J."/>
            <person name="Jeffries C.D."/>
            <person name="Tindall B.J."/>
            <person name="Rohde M."/>
            <person name="Goker M."/>
            <person name="Woyke T."/>
            <person name="Bristow J."/>
            <person name="Eisen J.A."/>
            <person name="Markowitz V."/>
            <person name="Hugenholtz P."/>
            <person name="Kyrpides N.C."/>
            <person name="Klenk H.P."/>
            <person name="Lapidus A."/>
        </authorList>
    </citation>
    <scope>NUCLEOTIDE SEQUENCE [LARGE SCALE GENOMIC DNA]</scope>
    <source>
        <strain evidence="3">ATCC 43296 / DSM 3776 / IFAM 1008 / 290</strain>
    </source>
</reference>
<accession>D5SWT1</accession>
<name>D5SWT1_PLAL2</name>
<organism evidence="2 3">
    <name type="scientific">Planctopirus limnophila (strain ATCC 43296 / DSM 3776 / IFAM 1008 / Mu 290)</name>
    <name type="common">Planctomyces limnophilus</name>
    <dbReference type="NCBI Taxonomy" id="521674"/>
    <lineage>
        <taxon>Bacteria</taxon>
        <taxon>Pseudomonadati</taxon>
        <taxon>Planctomycetota</taxon>
        <taxon>Planctomycetia</taxon>
        <taxon>Planctomycetales</taxon>
        <taxon>Planctomycetaceae</taxon>
        <taxon>Planctopirus</taxon>
    </lineage>
</organism>
<gene>
    <name evidence="2" type="ordered locus">Plim_1598</name>
</gene>
<dbReference type="EMBL" id="CP001744">
    <property type="protein sequence ID" value="ADG67431.1"/>
    <property type="molecule type" value="Genomic_DNA"/>
</dbReference>
<dbReference type="Proteomes" id="UP000002220">
    <property type="component" value="Chromosome"/>
</dbReference>
<dbReference type="KEGG" id="plm:Plim_1598"/>
<dbReference type="AlphaFoldDB" id="D5SWT1"/>
<proteinExistence type="predicted"/>
<evidence type="ECO:0000313" key="2">
    <source>
        <dbReference type="EMBL" id="ADG67431.1"/>
    </source>
</evidence>
<protein>
    <submittedName>
        <fullName evidence="2">Uncharacterized protein</fullName>
    </submittedName>
</protein>
<evidence type="ECO:0000313" key="3">
    <source>
        <dbReference type="Proteomes" id="UP000002220"/>
    </source>
</evidence>
<keyword evidence="3" id="KW-1185">Reference proteome</keyword>
<feature type="region of interest" description="Disordered" evidence="1">
    <location>
        <begin position="47"/>
        <end position="78"/>
    </location>
</feature>